<evidence type="ECO:0000256" key="1">
    <source>
        <dbReference type="ARBA" id="ARBA00004141"/>
    </source>
</evidence>
<feature type="transmembrane region" description="Helical" evidence="5">
    <location>
        <begin position="332"/>
        <end position="354"/>
    </location>
</feature>
<dbReference type="InterPro" id="IPR051598">
    <property type="entry name" value="TSUP/Inactive_protease-like"/>
</dbReference>
<feature type="transmembrane region" description="Helical" evidence="5">
    <location>
        <begin position="390"/>
        <end position="408"/>
    </location>
</feature>
<dbReference type="RefSeq" id="WP_104936895.1">
    <property type="nucleotide sequence ID" value="NZ_CP021255.1"/>
</dbReference>
<evidence type="ECO:0000313" key="8">
    <source>
        <dbReference type="Proteomes" id="UP000239867"/>
    </source>
</evidence>
<evidence type="ECO:0000313" key="7">
    <source>
        <dbReference type="EMBL" id="AVD71653.1"/>
    </source>
</evidence>
<dbReference type="AlphaFoldDB" id="A0A2L1GPP8"/>
<accession>A0A2L1GPP8</accession>
<keyword evidence="2 5" id="KW-0812">Transmembrane</keyword>
<dbReference type="KEGG" id="deo:CAY53_09370"/>
<proteinExistence type="inferred from homology"/>
<feature type="signal peptide" evidence="6">
    <location>
        <begin position="1"/>
        <end position="28"/>
    </location>
</feature>
<keyword evidence="6" id="KW-0732">Signal</keyword>
<dbReference type="OrthoDB" id="9793791at2"/>
<feature type="transmembrane region" description="Helical" evidence="5">
    <location>
        <begin position="298"/>
        <end position="320"/>
    </location>
</feature>
<evidence type="ECO:0000256" key="3">
    <source>
        <dbReference type="ARBA" id="ARBA00022989"/>
    </source>
</evidence>
<dbReference type="GO" id="GO:0005886">
    <property type="term" value="C:plasma membrane"/>
    <property type="evidence" value="ECO:0007669"/>
    <property type="project" value="UniProtKB-SubCell"/>
</dbReference>
<keyword evidence="5" id="KW-1003">Cell membrane</keyword>
<keyword evidence="4 5" id="KW-0472">Membrane</keyword>
<evidence type="ECO:0000256" key="5">
    <source>
        <dbReference type="RuleBase" id="RU363041"/>
    </source>
</evidence>
<reference evidence="7 8" key="1">
    <citation type="journal article" date="2018" name="MBio">
        <title>Insights into the evolution of host association through the isolation and characterization of a novel human periodontal pathobiont, Desulfobulbus oralis.</title>
        <authorList>
            <person name="Cross K.L."/>
            <person name="Chirania P."/>
            <person name="Xiong W."/>
            <person name="Beall C.J."/>
            <person name="Elkins J.G."/>
            <person name="Giannone R.J."/>
            <person name="Griffen A.L."/>
            <person name="Guss A.M."/>
            <person name="Hettich R.L."/>
            <person name="Joshi S.S."/>
            <person name="Mokrzan E.M."/>
            <person name="Martin R.K."/>
            <person name="Zhulin I.B."/>
            <person name="Leys E.J."/>
            <person name="Podar M."/>
        </authorList>
    </citation>
    <scope>NUCLEOTIDE SEQUENCE [LARGE SCALE GENOMIC DNA]</scope>
    <source>
        <strain evidence="7 8">ORNL</strain>
    </source>
</reference>
<gene>
    <name evidence="7" type="ORF">CAY53_09370</name>
</gene>
<evidence type="ECO:0000256" key="6">
    <source>
        <dbReference type="SAM" id="SignalP"/>
    </source>
</evidence>
<comment type="similarity">
    <text evidence="5">Belongs to the 4-toluene sulfonate uptake permease (TSUP) (TC 2.A.102) family.</text>
</comment>
<dbReference type="Proteomes" id="UP000239867">
    <property type="component" value="Chromosome"/>
</dbReference>
<name>A0A2L1GPP8_9BACT</name>
<keyword evidence="3 5" id="KW-1133">Transmembrane helix</keyword>
<protein>
    <recommendedName>
        <fullName evidence="5">Probable membrane transporter protein</fullName>
    </recommendedName>
</protein>
<feature type="transmembrane region" description="Helical" evidence="5">
    <location>
        <begin position="360"/>
        <end position="378"/>
    </location>
</feature>
<dbReference type="EMBL" id="CP021255">
    <property type="protein sequence ID" value="AVD71653.1"/>
    <property type="molecule type" value="Genomic_DNA"/>
</dbReference>
<feature type="transmembrane region" description="Helical" evidence="5">
    <location>
        <begin position="111"/>
        <end position="140"/>
    </location>
</feature>
<evidence type="ECO:0000256" key="2">
    <source>
        <dbReference type="ARBA" id="ARBA00022692"/>
    </source>
</evidence>
<sequence>MRKNMRSLLGLAVMLAALAMWQPGSARAEGAGEQNNGPAAVATMEAAGEAVNAAMDEAAKAAPDLSAFGNEKLKEAIAAAYTDGKLDMNAKPGFLGIPGGPKVNVVLAFLWAIWVGWIFSSVGAFGGVMASVGHISVFGLGDYAASFGKKTVMNKLVTDSIRVSNQWLVGTSSLISSFKYWTLGRIVLPLGIALGIGSLVGSILVPMLTQGKVDFKAYVGYFGIFVLALGCYLFYGTTAYARAKKQKANLAAKAFEEASKAHGGDSKGTRVVIKKISPLKVEFAFCGVDFSFNPVVPIIAGFLVASAASFLGVGGGFLLVPILTGINQLPMYLAAGTSAFAVLVGMVTSITTFMTSGTPVFWPLIGIELCGIVAGSWLGPITSKYIPDIWLKRLFIVIAFIVGINYVLRGFFGMRLW</sequence>
<dbReference type="PANTHER" id="PTHR43701">
    <property type="entry name" value="MEMBRANE TRANSPORTER PROTEIN MJ0441-RELATED"/>
    <property type="match status" value="1"/>
</dbReference>
<dbReference type="PANTHER" id="PTHR43701:SF2">
    <property type="entry name" value="MEMBRANE TRANSPORTER PROTEIN YJNA-RELATED"/>
    <property type="match status" value="1"/>
</dbReference>
<feature type="transmembrane region" description="Helical" evidence="5">
    <location>
        <begin position="186"/>
        <end position="205"/>
    </location>
</feature>
<feature type="chain" id="PRO_5014778911" description="Probable membrane transporter protein" evidence="6">
    <location>
        <begin position="29"/>
        <end position="417"/>
    </location>
</feature>
<dbReference type="Pfam" id="PF01925">
    <property type="entry name" value="TauE"/>
    <property type="match status" value="1"/>
</dbReference>
<organism evidence="7 8">
    <name type="scientific">Desulfobulbus oralis</name>
    <dbReference type="NCBI Taxonomy" id="1986146"/>
    <lineage>
        <taxon>Bacteria</taxon>
        <taxon>Pseudomonadati</taxon>
        <taxon>Thermodesulfobacteriota</taxon>
        <taxon>Desulfobulbia</taxon>
        <taxon>Desulfobulbales</taxon>
        <taxon>Desulfobulbaceae</taxon>
        <taxon>Desulfobulbus</taxon>
    </lineage>
</organism>
<feature type="transmembrane region" description="Helical" evidence="5">
    <location>
        <begin position="217"/>
        <end position="235"/>
    </location>
</feature>
<keyword evidence="8" id="KW-1185">Reference proteome</keyword>
<dbReference type="InterPro" id="IPR002781">
    <property type="entry name" value="TM_pro_TauE-like"/>
</dbReference>
<evidence type="ECO:0000256" key="4">
    <source>
        <dbReference type="ARBA" id="ARBA00023136"/>
    </source>
</evidence>
<comment type="subcellular location">
    <subcellularLocation>
        <location evidence="5">Cell membrane</location>
        <topology evidence="5">Multi-pass membrane protein</topology>
    </subcellularLocation>
    <subcellularLocation>
        <location evidence="1">Membrane</location>
        <topology evidence="1">Multi-pass membrane protein</topology>
    </subcellularLocation>
</comment>